<protein>
    <submittedName>
        <fullName evidence="1">SP8 binding family protein</fullName>
    </submittedName>
</protein>
<sequence length="78" mass="8682">MLHCLTMCSTLAFTVKHATHKQLDHQIHVSSQTSIHIKEFGFQKKAIIAKTLLASKQIPSHVSATVPYQLAGENLLLF</sequence>
<name>A0A2P2NIS3_RHIMU</name>
<evidence type="ECO:0000313" key="1">
    <source>
        <dbReference type="EMBL" id="MBX42401.1"/>
    </source>
</evidence>
<proteinExistence type="predicted"/>
<accession>A0A2P2NIS3</accession>
<organism evidence="1">
    <name type="scientific">Rhizophora mucronata</name>
    <name type="common">Asiatic mangrove</name>
    <dbReference type="NCBI Taxonomy" id="61149"/>
    <lineage>
        <taxon>Eukaryota</taxon>
        <taxon>Viridiplantae</taxon>
        <taxon>Streptophyta</taxon>
        <taxon>Embryophyta</taxon>
        <taxon>Tracheophyta</taxon>
        <taxon>Spermatophyta</taxon>
        <taxon>Magnoliopsida</taxon>
        <taxon>eudicotyledons</taxon>
        <taxon>Gunneridae</taxon>
        <taxon>Pentapetalae</taxon>
        <taxon>rosids</taxon>
        <taxon>fabids</taxon>
        <taxon>Malpighiales</taxon>
        <taxon>Rhizophoraceae</taxon>
        <taxon>Rhizophora</taxon>
    </lineage>
</organism>
<dbReference type="EMBL" id="GGEC01061917">
    <property type="protein sequence ID" value="MBX42401.1"/>
    <property type="molecule type" value="Transcribed_RNA"/>
</dbReference>
<dbReference type="AlphaFoldDB" id="A0A2P2NIS3"/>
<reference evidence="1" key="1">
    <citation type="submission" date="2018-02" db="EMBL/GenBank/DDBJ databases">
        <title>Rhizophora mucronata_Transcriptome.</title>
        <authorList>
            <person name="Meera S.P."/>
            <person name="Sreeshan A."/>
            <person name="Augustine A."/>
        </authorList>
    </citation>
    <scope>NUCLEOTIDE SEQUENCE</scope>
    <source>
        <tissue evidence="1">Leaf</tissue>
    </source>
</reference>